<organism evidence="1 2">
    <name type="scientific">Halobacterium bonnevillei</name>
    <dbReference type="NCBI Taxonomy" id="2692200"/>
    <lineage>
        <taxon>Archaea</taxon>
        <taxon>Methanobacteriati</taxon>
        <taxon>Methanobacteriota</taxon>
        <taxon>Stenosarchaea group</taxon>
        <taxon>Halobacteria</taxon>
        <taxon>Halobacteriales</taxon>
        <taxon>Halobacteriaceae</taxon>
        <taxon>Halobacterium</taxon>
    </lineage>
</organism>
<dbReference type="EMBL" id="WUUU01000085">
    <property type="protein sequence ID" value="MXR21124.1"/>
    <property type="molecule type" value="Genomic_DNA"/>
</dbReference>
<protein>
    <recommendedName>
        <fullName evidence="3">Halobacterial output domain-containing protein</fullName>
    </recommendedName>
</protein>
<keyword evidence="2" id="KW-1185">Reference proteome</keyword>
<dbReference type="InterPro" id="IPR055927">
    <property type="entry name" value="DUF7504"/>
</dbReference>
<accession>A0A6B0SH47</accession>
<evidence type="ECO:0000313" key="1">
    <source>
        <dbReference type="EMBL" id="MXR21124.1"/>
    </source>
</evidence>
<proteinExistence type="predicted"/>
<evidence type="ECO:0008006" key="3">
    <source>
        <dbReference type="Google" id="ProtNLM"/>
    </source>
</evidence>
<sequence length="227" mass="24553">MSDASQGREWTDDPETFTGALDDLKSEGCLLLVLESAGSDASSAGCRRMLGDDTVDDRRRLFVLTDTEARTHQGVRTADHGTTQRAVAYRTAARNAVAASTNADEVPTTTVRTDLDDLADTVESEVAALAPADGFEAGQLRVCLDALDELLADTDLLDVLQFTKRLREAVTDANGIAHVHVGTHVPGIAVEGLLPQFDAVVEVADDDDPRQRWHLPDESLSTRWIEL</sequence>
<dbReference type="OrthoDB" id="252760at2157"/>
<dbReference type="Pfam" id="PF24336">
    <property type="entry name" value="DUF7504"/>
    <property type="match status" value="1"/>
</dbReference>
<reference evidence="1 2" key="1">
    <citation type="submission" date="2019-12" db="EMBL/GenBank/DDBJ databases">
        <title>Isolation and characterization of three novel carbon monoxide-oxidizing members of Halobacteria from salione crusts and soils.</title>
        <authorList>
            <person name="Myers M.R."/>
            <person name="King G.M."/>
        </authorList>
    </citation>
    <scope>NUCLEOTIDE SEQUENCE [LARGE SCALE GENOMIC DNA]</scope>
    <source>
        <strain evidence="1 2">PCN9</strain>
    </source>
</reference>
<name>A0A6B0SH47_9EURY</name>
<gene>
    <name evidence="1" type="ORF">GRX66_11100</name>
</gene>
<dbReference type="AlphaFoldDB" id="A0A6B0SH47"/>
<comment type="caution">
    <text evidence="1">The sequence shown here is derived from an EMBL/GenBank/DDBJ whole genome shotgun (WGS) entry which is preliminary data.</text>
</comment>
<dbReference type="RefSeq" id="WP_159526621.1">
    <property type="nucleotide sequence ID" value="NZ_WUUU01000085.1"/>
</dbReference>
<evidence type="ECO:0000313" key="2">
    <source>
        <dbReference type="Proteomes" id="UP000471521"/>
    </source>
</evidence>
<dbReference type="Proteomes" id="UP000471521">
    <property type="component" value="Unassembled WGS sequence"/>
</dbReference>